<reference evidence="5 6" key="1">
    <citation type="submission" date="2014-04" db="EMBL/GenBank/DDBJ databases">
        <authorList>
            <consortium name="DOE Joint Genome Institute"/>
            <person name="Kuo A."/>
            <person name="Kohler A."/>
            <person name="Jargeat P."/>
            <person name="Nagy L.G."/>
            <person name="Floudas D."/>
            <person name="Copeland A."/>
            <person name="Barry K.W."/>
            <person name="Cichocki N."/>
            <person name="Veneault-Fourrey C."/>
            <person name="LaButti K."/>
            <person name="Lindquist E.A."/>
            <person name="Lipzen A."/>
            <person name="Lundell T."/>
            <person name="Morin E."/>
            <person name="Murat C."/>
            <person name="Sun H."/>
            <person name="Tunlid A."/>
            <person name="Henrissat B."/>
            <person name="Grigoriev I.V."/>
            <person name="Hibbett D.S."/>
            <person name="Martin F."/>
            <person name="Nordberg H.P."/>
            <person name="Cantor M.N."/>
            <person name="Hua S.X."/>
        </authorList>
    </citation>
    <scope>NUCLEOTIDE SEQUENCE [LARGE SCALE GENOMIC DNA]</scope>
    <source>
        <strain evidence="5 6">Ve08.2h10</strain>
    </source>
</reference>
<organism evidence="5 6">
    <name type="scientific">Paxillus rubicundulus Ve08.2h10</name>
    <dbReference type="NCBI Taxonomy" id="930991"/>
    <lineage>
        <taxon>Eukaryota</taxon>
        <taxon>Fungi</taxon>
        <taxon>Dikarya</taxon>
        <taxon>Basidiomycota</taxon>
        <taxon>Agaricomycotina</taxon>
        <taxon>Agaricomycetes</taxon>
        <taxon>Agaricomycetidae</taxon>
        <taxon>Boletales</taxon>
        <taxon>Paxilineae</taxon>
        <taxon>Paxillaceae</taxon>
        <taxon>Paxillus</taxon>
    </lineage>
</organism>
<proteinExistence type="inferred from homology"/>
<dbReference type="FunCoup" id="A0A0D0DS27">
    <property type="interactions" value="598"/>
</dbReference>
<comment type="subcellular location">
    <subcellularLocation>
        <location evidence="1">Nucleus</location>
    </subcellularLocation>
</comment>
<evidence type="ECO:0000313" key="6">
    <source>
        <dbReference type="Proteomes" id="UP000054538"/>
    </source>
</evidence>
<dbReference type="SUPFAM" id="SSF47819">
    <property type="entry name" value="HRDC-like"/>
    <property type="match status" value="1"/>
</dbReference>
<dbReference type="InterPro" id="IPR005574">
    <property type="entry name" value="Rpb4/RPC9"/>
</dbReference>
<evidence type="ECO:0000256" key="3">
    <source>
        <dbReference type="ARBA" id="ARBA00025724"/>
    </source>
</evidence>
<dbReference type="GO" id="GO:0000166">
    <property type="term" value="F:nucleotide binding"/>
    <property type="evidence" value="ECO:0007669"/>
    <property type="project" value="InterPro"/>
</dbReference>
<comment type="similarity">
    <text evidence="3">Belongs to the eukaryotic RPB4 RNA polymerase subunit family.</text>
</comment>
<dbReference type="InterPro" id="IPR006590">
    <property type="entry name" value="RNA_pol_Rpb4/RPC9_core"/>
</dbReference>
<dbReference type="InterPro" id="IPR045222">
    <property type="entry name" value="Rpb4-like"/>
</dbReference>
<dbReference type="OrthoDB" id="2186918at2759"/>
<dbReference type="Proteomes" id="UP000054538">
    <property type="component" value="Unassembled WGS sequence"/>
</dbReference>
<dbReference type="GO" id="GO:0030880">
    <property type="term" value="C:RNA polymerase complex"/>
    <property type="evidence" value="ECO:0007669"/>
    <property type="project" value="InterPro"/>
</dbReference>
<dbReference type="HOGENOM" id="CLU_110332_2_0_1"/>
<dbReference type="Pfam" id="PF03874">
    <property type="entry name" value="RNA_pol_Rpb4"/>
    <property type="match status" value="1"/>
</dbReference>
<keyword evidence="6" id="KW-1185">Reference proteome</keyword>
<dbReference type="STRING" id="930991.A0A0D0DS27"/>
<dbReference type="InterPro" id="IPR010997">
    <property type="entry name" value="HRDC-like_sf"/>
</dbReference>
<dbReference type="SMART" id="SM00657">
    <property type="entry name" value="RPOL4c"/>
    <property type="match status" value="1"/>
</dbReference>
<evidence type="ECO:0000256" key="1">
    <source>
        <dbReference type="ARBA" id="ARBA00004123"/>
    </source>
</evidence>
<dbReference type="GO" id="GO:0006352">
    <property type="term" value="P:DNA-templated transcription initiation"/>
    <property type="evidence" value="ECO:0007669"/>
    <property type="project" value="InterPro"/>
</dbReference>
<evidence type="ECO:0000256" key="2">
    <source>
        <dbReference type="ARBA" id="ARBA00023242"/>
    </source>
</evidence>
<feature type="domain" description="RNA polymerase Rpb4/RPC9 core" evidence="4">
    <location>
        <begin position="23"/>
        <end position="133"/>
    </location>
</feature>
<protein>
    <recommendedName>
        <fullName evidence="4">RNA polymerase Rpb4/RPC9 core domain-containing protein</fullName>
    </recommendedName>
</protein>
<dbReference type="EMBL" id="KN825007">
    <property type="protein sequence ID" value="KIK96048.1"/>
    <property type="molecule type" value="Genomic_DNA"/>
</dbReference>
<evidence type="ECO:0000259" key="4">
    <source>
        <dbReference type="SMART" id="SM00657"/>
    </source>
</evidence>
<accession>A0A0D0DS27</accession>
<dbReference type="InterPro" id="IPR038324">
    <property type="entry name" value="Rpb4/RPC9_sf"/>
</dbReference>
<reference evidence="6" key="2">
    <citation type="submission" date="2015-01" db="EMBL/GenBank/DDBJ databases">
        <title>Evolutionary Origins and Diversification of the Mycorrhizal Mutualists.</title>
        <authorList>
            <consortium name="DOE Joint Genome Institute"/>
            <consortium name="Mycorrhizal Genomics Consortium"/>
            <person name="Kohler A."/>
            <person name="Kuo A."/>
            <person name="Nagy L.G."/>
            <person name="Floudas D."/>
            <person name="Copeland A."/>
            <person name="Barry K.W."/>
            <person name="Cichocki N."/>
            <person name="Veneault-Fourrey C."/>
            <person name="LaButti K."/>
            <person name="Lindquist E.A."/>
            <person name="Lipzen A."/>
            <person name="Lundell T."/>
            <person name="Morin E."/>
            <person name="Murat C."/>
            <person name="Riley R."/>
            <person name="Ohm R."/>
            <person name="Sun H."/>
            <person name="Tunlid A."/>
            <person name="Henrissat B."/>
            <person name="Grigoriev I.V."/>
            <person name="Hibbett D.S."/>
            <person name="Martin F."/>
        </authorList>
    </citation>
    <scope>NUCLEOTIDE SEQUENCE [LARGE SCALE GENOMIC DNA]</scope>
    <source>
        <strain evidence="6">Ve08.2h10</strain>
    </source>
</reference>
<name>A0A0D0DS27_9AGAM</name>
<keyword evidence="2" id="KW-0539">Nucleus</keyword>
<sequence length="134" mass="15024">MSTRLRHRTHGEEEDASALKLGAEFNNAGCLLISEVKYLLENRDKDAPDTAVYNKTLEYVKTFAKFNTTDSASAVRETLRREPALTQFETAQIANLCPGTAEEAKSVVPSLVKIDDDKLQTLLDEIQTMRKFQS</sequence>
<evidence type="ECO:0000313" key="5">
    <source>
        <dbReference type="EMBL" id="KIK96048.1"/>
    </source>
</evidence>
<dbReference type="GO" id="GO:0005634">
    <property type="term" value="C:nucleus"/>
    <property type="evidence" value="ECO:0007669"/>
    <property type="project" value="UniProtKB-SubCell"/>
</dbReference>
<gene>
    <name evidence="5" type="ORF">PAXRUDRAFT_826397</name>
</gene>
<dbReference type="AlphaFoldDB" id="A0A0D0DS27"/>
<dbReference type="PANTHER" id="PTHR21297">
    <property type="entry name" value="DNA-DIRECTED RNA POLYMERASE II"/>
    <property type="match status" value="1"/>
</dbReference>
<dbReference type="Gene3D" id="1.20.1250.40">
    <property type="match status" value="1"/>
</dbReference>
<dbReference type="InParanoid" id="A0A0D0DS27"/>